<evidence type="ECO:0000313" key="2">
    <source>
        <dbReference type="EMBL" id="APG64730.1"/>
    </source>
</evidence>
<dbReference type="Proteomes" id="UP000181898">
    <property type="component" value="Chromosome"/>
</dbReference>
<evidence type="ECO:0000256" key="1">
    <source>
        <dbReference type="SAM" id="SignalP"/>
    </source>
</evidence>
<keyword evidence="3" id="KW-1185">Reference proteome</keyword>
<proteinExistence type="predicted"/>
<dbReference type="STRING" id="1850252.LPB136_04855"/>
<dbReference type="KEGG" id="ten:LPB136_04855"/>
<feature type="chain" id="PRO_5012001360" evidence="1">
    <location>
        <begin position="19"/>
        <end position="162"/>
    </location>
</feature>
<reference evidence="2 3" key="1">
    <citation type="submission" date="2016-11" db="EMBL/GenBank/DDBJ databases">
        <title>Tenacibaculum sp. LPB0136, isolated from marine environment.</title>
        <authorList>
            <person name="Kim E."/>
            <person name="Yi H."/>
        </authorList>
    </citation>
    <scope>NUCLEOTIDE SEQUENCE [LARGE SCALE GENOMIC DNA]</scope>
    <source>
        <strain evidence="2 3">LPB0136</strain>
    </source>
</reference>
<evidence type="ECO:0000313" key="3">
    <source>
        <dbReference type="Proteomes" id="UP000181898"/>
    </source>
</evidence>
<dbReference type="EMBL" id="CP018155">
    <property type="protein sequence ID" value="APG64730.1"/>
    <property type="molecule type" value="Genomic_DNA"/>
</dbReference>
<feature type="signal peptide" evidence="1">
    <location>
        <begin position="1"/>
        <end position="18"/>
    </location>
</feature>
<keyword evidence="1" id="KW-0732">Signal</keyword>
<dbReference type="RefSeq" id="WP_072555054.1">
    <property type="nucleotide sequence ID" value="NZ_CP018155.1"/>
</dbReference>
<sequence>MKNFILTLTLLSTGILFAQENVVQVDLIEKTKNVTLVAIEDGKSVEKDVKIITLKETEVRLNPNQKHMLNQQRIETPISVTKIVMINEDEDAYYDRAVKVSYSLPAGTALAKDSTINLTKIIHSSDTDESEDKNYTGSGYFNQEGEFIASYYDDYKLNLEAF</sequence>
<organism evidence="2 3">
    <name type="scientific">Tenacibaculum todarodis</name>
    <dbReference type="NCBI Taxonomy" id="1850252"/>
    <lineage>
        <taxon>Bacteria</taxon>
        <taxon>Pseudomonadati</taxon>
        <taxon>Bacteroidota</taxon>
        <taxon>Flavobacteriia</taxon>
        <taxon>Flavobacteriales</taxon>
        <taxon>Flavobacteriaceae</taxon>
        <taxon>Tenacibaculum</taxon>
    </lineage>
</organism>
<name>A0A1L3JHV9_9FLAO</name>
<accession>A0A1L3JHV9</accession>
<protein>
    <submittedName>
        <fullName evidence="2">Uncharacterized protein</fullName>
    </submittedName>
</protein>
<dbReference type="AlphaFoldDB" id="A0A1L3JHV9"/>
<gene>
    <name evidence="2" type="ORF">LPB136_04855</name>
</gene>
<dbReference type="OrthoDB" id="1436146at2"/>